<evidence type="ECO:0000259" key="1">
    <source>
        <dbReference type="Pfam" id="PF25164"/>
    </source>
</evidence>
<feature type="domain" description="Competence protein CoiA-like N-terminal" evidence="1">
    <location>
        <begin position="23"/>
        <end position="57"/>
    </location>
</feature>
<dbReference type="EMBL" id="AP006841">
    <property type="protein sequence ID" value="BAD47900.1"/>
    <property type="molecule type" value="Genomic_DNA"/>
</dbReference>
<dbReference type="OrthoDB" id="1075895at2"/>
<evidence type="ECO:0000313" key="3">
    <source>
        <dbReference type="Proteomes" id="UP000002197"/>
    </source>
</evidence>
<dbReference type="PATRIC" id="fig|295405.11.peg.1138"/>
<reference evidence="2 3" key="1">
    <citation type="journal article" date="2004" name="Proc. Natl. Acad. Sci. U.S.A.">
        <title>Genomic analysis of Bacteroides fragilis reveals extensive DNA inversions regulating cell surface adaptation.</title>
        <authorList>
            <person name="Kuwahara T."/>
            <person name="Yamashita A."/>
            <person name="Hirakawa H."/>
            <person name="Nakayama H."/>
            <person name="Toh H."/>
            <person name="Okada N."/>
            <person name="Kuhara S."/>
            <person name="Hattori M."/>
            <person name="Hayashi T."/>
            <person name="Ohnishi Y."/>
        </authorList>
    </citation>
    <scope>NUCLEOTIDE SEQUENCE [LARGE SCALE GENOMIC DNA]</scope>
    <source>
        <strain evidence="2 3">YCH46</strain>
    </source>
</reference>
<proteinExistence type="predicted"/>
<sequence>MAKVKYHFALNDKGQIIDIADVTEETKHDKYYCLNCGDAMRPRLGSKNAHHFAHISTTPDCNPETYLHKLAKHKIKEKFDSSATFEISLHQVSKCLDKAICPFYKEEQCQSTDYKTYDLHKNYDTCVEEQVIDNYQADLLLTSSIKPNTPPILIEIYVSHKCEEAKIESGLRIIEIKIRNEEDIVKLLQSPITEYEEYSFDKNEIKCTFFNFNKSASDEKLEMRDIPKFYLFRSGSAYVSNMEEYPSCREVAKKDNKNAVLELGIDSFYLGNPSIYELGYAKATSLGYDVKNCSLCKYRKEAFDSYMAVPNICCLYKKYNTPQYPKGSEALNCQYFRKNTESTNLLKSALETATIIVCK</sequence>
<name>Q64X76_BACFR</name>
<dbReference type="RefSeq" id="WP_011202287.1">
    <property type="nucleotide sequence ID" value="NC_006347.1"/>
</dbReference>
<dbReference type="STRING" id="295405.BF1150"/>
<dbReference type="HOGENOM" id="CLU_065994_0_0_10"/>
<dbReference type="InterPro" id="IPR057253">
    <property type="entry name" value="CoiA-like_N"/>
</dbReference>
<dbReference type="Pfam" id="PF25164">
    <property type="entry name" value="CoiA_N"/>
    <property type="match status" value="1"/>
</dbReference>
<evidence type="ECO:0000313" key="2">
    <source>
        <dbReference type="EMBL" id="BAD47900.1"/>
    </source>
</evidence>
<organism evidence="2 3">
    <name type="scientific">Bacteroides fragilis (strain YCH46)</name>
    <dbReference type="NCBI Taxonomy" id="295405"/>
    <lineage>
        <taxon>Bacteria</taxon>
        <taxon>Pseudomonadati</taxon>
        <taxon>Bacteroidota</taxon>
        <taxon>Bacteroidia</taxon>
        <taxon>Bacteroidales</taxon>
        <taxon>Bacteroidaceae</taxon>
        <taxon>Bacteroides</taxon>
    </lineage>
</organism>
<dbReference type="Proteomes" id="UP000002197">
    <property type="component" value="Chromosome"/>
</dbReference>
<protein>
    <recommendedName>
        <fullName evidence="1">Competence protein CoiA-like N-terminal domain-containing protein</fullName>
    </recommendedName>
</protein>
<accession>Q64X76</accession>
<dbReference type="KEGG" id="bfr:BF1150"/>
<dbReference type="AlphaFoldDB" id="Q64X76"/>
<gene>
    <name evidence="2" type="ordered locus">BF1150</name>
</gene>